<feature type="region of interest" description="Disordered" evidence="3">
    <location>
        <begin position="1"/>
        <end position="21"/>
    </location>
</feature>
<gene>
    <name evidence="5" type="ORF">Tci_055264</name>
</gene>
<sequence>MDSKNDNDKVNMPSLPSPEPSVSCIDDLDFFKDFENEFPAIVYNDAQTSKSDLLTEPILNPQQFDEFDLKDETSLSQCDEEEQNVLNFNDLFPFNVIHPNDSKSDKDNDDDKVDIKHSLVDLSVKSLAYVINTDVGAHVQRSAFELVRADAVVNIVTPSLDEFESLMRSVASDMKNSGTFGNDCTDNELEFVAGLGKKIAGLYYFLNVPMDYVDMKIRKMVESHMSIGLFSGSAVSSVAFHLIHMDTWGPYKVPTNGKFRYFLTIVDDFSRVTWTYLMVHKSDAFEILKTFLKFVELQFSTKVKCIRSDNALEFVKGSCAIYLANQGTEHQITCVDRPQQNGRVERKHKHILEVARALRFQASLPLKFWGDCITIETYLINRYPSILHYKTPYELLLNKVHDYSYLKVFRCFAVATNPLRILDKFAPKVVYDDPIVLPLSVPVETTPMVSTEHVQPSENVDTSESSSHLLRNLPSKQNHLDRLRILLSNRRFRLVEAINCELKHRKKMTLGRKKARLVIQGNRQRKGVDYEDTFAPVAKMVTVRSLLAVAAMQGWDIVHMDVSNEFLHGYLLEKVYMKMPLGYVGNGEKVQNVHSDSPQAVKHLLKYQLNSPGEGVLLAHHSTTYYNSDLATCPMTRRSTTGCILLGDFPISWKLKKQGVVSRSLTETQYRAMAVTCCKVTWLKDLGLKDLHPVTLHYDNQAAIHIAANPVFHARIKHIEVDCHYVRDQVKDGTIKLVYMHTSRQLADVFTKVLSVDQHHTLLHKLGVTSSDNSQIERKYKGISKEAKCKELIV</sequence>
<comment type="caution">
    <text evidence="5">The sequence shown here is derived from an EMBL/GenBank/DDBJ whole genome shotgun (WGS) entry which is preliminary data.</text>
</comment>
<accession>A0A6L2NAP7</accession>
<dbReference type="Pfam" id="PF07727">
    <property type="entry name" value="RVT_2"/>
    <property type="match status" value="1"/>
</dbReference>
<evidence type="ECO:0000313" key="5">
    <source>
        <dbReference type="EMBL" id="GEU83286.1"/>
    </source>
</evidence>
<dbReference type="Gene3D" id="3.30.420.10">
    <property type="entry name" value="Ribonuclease H-like superfamily/Ribonuclease H"/>
    <property type="match status" value="1"/>
</dbReference>
<evidence type="ECO:0000256" key="2">
    <source>
        <dbReference type="ARBA" id="ARBA00022801"/>
    </source>
</evidence>
<evidence type="ECO:0000259" key="4">
    <source>
        <dbReference type="PROSITE" id="PS50994"/>
    </source>
</evidence>
<dbReference type="InterPro" id="IPR036397">
    <property type="entry name" value="RNaseH_sf"/>
</dbReference>
<protein>
    <submittedName>
        <fullName evidence="5">Retrovirus-related Pol polyprotein from transposon TNT 1-94</fullName>
    </submittedName>
</protein>
<dbReference type="PANTHER" id="PTHR42648:SF31">
    <property type="entry name" value="RNA-DIRECTED DNA POLYMERASE"/>
    <property type="match status" value="1"/>
</dbReference>
<dbReference type="PROSITE" id="PS50994">
    <property type="entry name" value="INTEGRASE"/>
    <property type="match status" value="1"/>
</dbReference>
<dbReference type="CDD" id="cd09272">
    <property type="entry name" value="RNase_HI_RT_Ty1"/>
    <property type="match status" value="1"/>
</dbReference>
<dbReference type="InterPro" id="IPR013103">
    <property type="entry name" value="RVT_2"/>
</dbReference>
<dbReference type="EMBL" id="BKCJ010008651">
    <property type="protein sequence ID" value="GEU83286.1"/>
    <property type="molecule type" value="Genomic_DNA"/>
</dbReference>
<dbReference type="InterPro" id="IPR012337">
    <property type="entry name" value="RNaseH-like_sf"/>
</dbReference>
<dbReference type="Pfam" id="PF00665">
    <property type="entry name" value="rve"/>
    <property type="match status" value="1"/>
</dbReference>
<dbReference type="InterPro" id="IPR039537">
    <property type="entry name" value="Retrotran_Ty1/copia-like"/>
</dbReference>
<dbReference type="SUPFAM" id="SSF53098">
    <property type="entry name" value="Ribonuclease H-like"/>
    <property type="match status" value="1"/>
</dbReference>
<evidence type="ECO:0000256" key="1">
    <source>
        <dbReference type="ARBA" id="ARBA00022723"/>
    </source>
</evidence>
<proteinExistence type="predicted"/>
<evidence type="ECO:0000256" key="3">
    <source>
        <dbReference type="SAM" id="MobiDB-lite"/>
    </source>
</evidence>
<reference evidence="5" key="1">
    <citation type="journal article" date="2019" name="Sci. Rep.">
        <title>Draft genome of Tanacetum cinerariifolium, the natural source of mosquito coil.</title>
        <authorList>
            <person name="Yamashiro T."/>
            <person name="Shiraishi A."/>
            <person name="Satake H."/>
            <person name="Nakayama K."/>
        </authorList>
    </citation>
    <scope>NUCLEOTIDE SEQUENCE</scope>
</reference>
<organism evidence="5">
    <name type="scientific">Tanacetum cinerariifolium</name>
    <name type="common">Dalmatian daisy</name>
    <name type="synonym">Chrysanthemum cinerariifolium</name>
    <dbReference type="NCBI Taxonomy" id="118510"/>
    <lineage>
        <taxon>Eukaryota</taxon>
        <taxon>Viridiplantae</taxon>
        <taxon>Streptophyta</taxon>
        <taxon>Embryophyta</taxon>
        <taxon>Tracheophyta</taxon>
        <taxon>Spermatophyta</taxon>
        <taxon>Magnoliopsida</taxon>
        <taxon>eudicotyledons</taxon>
        <taxon>Gunneridae</taxon>
        <taxon>Pentapetalae</taxon>
        <taxon>asterids</taxon>
        <taxon>campanulids</taxon>
        <taxon>Asterales</taxon>
        <taxon>Asteraceae</taxon>
        <taxon>Asteroideae</taxon>
        <taxon>Anthemideae</taxon>
        <taxon>Anthemidinae</taxon>
        <taxon>Tanacetum</taxon>
    </lineage>
</organism>
<keyword evidence="2" id="KW-0378">Hydrolase</keyword>
<name>A0A6L2NAP7_TANCI</name>
<keyword evidence="1" id="KW-0479">Metal-binding</keyword>
<dbReference type="GO" id="GO:0016787">
    <property type="term" value="F:hydrolase activity"/>
    <property type="evidence" value="ECO:0007669"/>
    <property type="project" value="UniProtKB-KW"/>
</dbReference>
<dbReference type="PANTHER" id="PTHR42648">
    <property type="entry name" value="TRANSPOSASE, PUTATIVE-RELATED"/>
    <property type="match status" value="1"/>
</dbReference>
<feature type="region of interest" description="Disordered" evidence="3">
    <location>
        <begin position="448"/>
        <end position="468"/>
    </location>
</feature>
<dbReference type="GO" id="GO:0046872">
    <property type="term" value="F:metal ion binding"/>
    <property type="evidence" value="ECO:0007669"/>
    <property type="project" value="UniProtKB-KW"/>
</dbReference>
<dbReference type="GO" id="GO:0015074">
    <property type="term" value="P:DNA integration"/>
    <property type="evidence" value="ECO:0007669"/>
    <property type="project" value="InterPro"/>
</dbReference>
<dbReference type="GO" id="GO:0003676">
    <property type="term" value="F:nucleic acid binding"/>
    <property type="evidence" value="ECO:0007669"/>
    <property type="project" value="InterPro"/>
</dbReference>
<feature type="domain" description="Integrase catalytic" evidence="4">
    <location>
        <begin position="235"/>
        <end position="400"/>
    </location>
</feature>
<dbReference type="InterPro" id="IPR001584">
    <property type="entry name" value="Integrase_cat-core"/>
</dbReference>
<dbReference type="AlphaFoldDB" id="A0A6L2NAP7"/>